<evidence type="ECO:0000256" key="1">
    <source>
        <dbReference type="SAM" id="Phobius"/>
    </source>
</evidence>
<dbReference type="Proteomes" id="UP000242972">
    <property type="component" value="Unassembled WGS sequence"/>
</dbReference>
<feature type="transmembrane region" description="Helical" evidence="1">
    <location>
        <begin position="87"/>
        <end position="109"/>
    </location>
</feature>
<keyword evidence="1" id="KW-0472">Membrane</keyword>
<name>A0A2T2XCE1_9FIRM</name>
<keyword evidence="1" id="KW-1133">Transmembrane helix</keyword>
<organism evidence="2 3">
    <name type="scientific">Sulfobacillus benefaciens</name>
    <dbReference type="NCBI Taxonomy" id="453960"/>
    <lineage>
        <taxon>Bacteria</taxon>
        <taxon>Bacillati</taxon>
        <taxon>Bacillota</taxon>
        <taxon>Clostridia</taxon>
        <taxon>Eubacteriales</taxon>
        <taxon>Clostridiales Family XVII. Incertae Sedis</taxon>
        <taxon>Sulfobacillus</taxon>
    </lineage>
</organism>
<feature type="transmembrane region" description="Helical" evidence="1">
    <location>
        <begin position="47"/>
        <end position="75"/>
    </location>
</feature>
<accession>A0A2T2XCE1</accession>
<protein>
    <submittedName>
        <fullName evidence="2">Uncharacterized protein</fullName>
    </submittedName>
</protein>
<dbReference type="AlphaFoldDB" id="A0A2T2XCE1"/>
<sequence length="129" mass="14358">MRLLSFFFGLYGSLTAIGVAFLEIWLRRLHPTLSVAISSGDAWRSLALIWAVLVSLVAIISVLKHPILAIAFFGLSIGLEYFGSHVFWIFPLPFWIIAVGFALASHLWLQSKKRAVEEPKPDAHLGDVI</sequence>
<comment type="caution">
    <text evidence="2">The sequence shown here is derived from an EMBL/GenBank/DDBJ whole genome shotgun (WGS) entry which is preliminary data.</text>
</comment>
<dbReference type="EMBL" id="PXYW01000050">
    <property type="protein sequence ID" value="PSR32175.1"/>
    <property type="molecule type" value="Genomic_DNA"/>
</dbReference>
<feature type="transmembrane region" description="Helical" evidence="1">
    <location>
        <begin position="6"/>
        <end position="26"/>
    </location>
</feature>
<evidence type="ECO:0000313" key="2">
    <source>
        <dbReference type="EMBL" id="PSR32175.1"/>
    </source>
</evidence>
<gene>
    <name evidence="2" type="ORF">C7B46_15580</name>
</gene>
<keyword evidence="1" id="KW-0812">Transmembrane</keyword>
<reference evidence="2 3" key="1">
    <citation type="journal article" date="2014" name="BMC Genomics">
        <title>Comparison of environmental and isolate Sulfobacillus genomes reveals diverse carbon, sulfur, nitrogen, and hydrogen metabolisms.</title>
        <authorList>
            <person name="Justice N.B."/>
            <person name="Norman A."/>
            <person name="Brown C.T."/>
            <person name="Singh A."/>
            <person name="Thomas B.C."/>
            <person name="Banfield J.F."/>
        </authorList>
    </citation>
    <scope>NUCLEOTIDE SEQUENCE [LARGE SCALE GENOMIC DNA]</scope>
    <source>
        <strain evidence="2">AMDSBA4</strain>
    </source>
</reference>
<evidence type="ECO:0000313" key="3">
    <source>
        <dbReference type="Proteomes" id="UP000242972"/>
    </source>
</evidence>
<proteinExistence type="predicted"/>